<evidence type="ECO:0000313" key="2">
    <source>
        <dbReference type="EMBL" id="BBO32533.1"/>
    </source>
</evidence>
<sequence length="122" mass="13465">MRRFMIAACLVLVTLCCLWSVSTSAMAPAKETEEADRFAGKLVLVYFKGRDDDLAYTLEKVRVSDLAGEKMLEGLHADTGDDTDWMKGRKAVVMLSAVESLTLYDSVDDYKKAIGPYGDDAL</sequence>
<dbReference type="AlphaFoldDB" id="A0A5K7XE62"/>
<evidence type="ECO:0000256" key="1">
    <source>
        <dbReference type="SAM" id="SignalP"/>
    </source>
</evidence>
<keyword evidence="3" id="KW-1185">Reference proteome</keyword>
<feature type="chain" id="PRO_5025028674" evidence="1">
    <location>
        <begin position="28"/>
        <end position="122"/>
    </location>
</feature>
<accession>A0A5K7XE62</accession>
<dbReference type="EMBL" id="AP021861">
    <property type="protein sequence ID" value="BBO32533.1"/>
    <property type="molecule type" value="Genomic_DNA"/>
</dbReference>
<dbReference type="Proteomes" id="UP000326837">
    <property type="component" value="Chromosome"/>
</dbReference>
<organism evidence="2 3">
    <name type="scientific">Lacipirellula parvula</name>
    <dbReference type="NCBI Taxonomy" id="2650471"/>
    <lineage>
        <taxon>Bacteria</taxon>
        <taxon>Pseudomonadati</taxon>
        <taxon>Planctomycetota</taxon>
        <taxon>Planctomycetia</taxon>
        <taxon>Pirellulales</taxon>
        <taxon>Lacipirellulaceae</taxon>
        <taxon>Lacipirellula</taxon>
    </lineage>
</organism>
<reference evidence="3" key="1">
    <citation type="submission" date="2019-10" db="EMBL/GenBank/DDBJ databases">
        <title>Lacipirellula parvula gen. nov., sp. nov., representing a lineage of planctomycetes widespread in freshwater anoxic habitats, and description of the family Lacipirellulaceae.</title>
        <authorList>
            <person name="Dedysh S.N."/>
            <person name="Kulichevskaya I.S."/>
            <person name="Beletsky A.V."/>
            <person name="Rakitin A.L."/>
            <person name="Mardanov A.V."/>
            <person name="Ivanova A.A."/>
            <person name="Saltykova V.X."/>
            <person name="Rijpstra W.I.C."/>
            <person name="Sinninghe Damste J.S."/>
            <person name="Ravin N.V."/>
        </authorList>
    </citation>
    <scope>NUCLEOTIDE SEQUENCE [LARGE SCALE GENOMIC DNA]</scope>
    <source>
        <strain evidence="3">PX69</strain>
    </source>
</reference>
<protein>
    <submittedName>
        <fullName evidence="2">Uncharacterized protein</fullName>
    </submittedName>
</protein>
<dbReference type="KEGG" id="lpav:PLANPX_2145"/>
<keyword evidence="1" id="KW-0732">Signal</keyword>
<feature type="signal peptide" evidence="1">
    <location>
        <begin position="1"/>
        <end position="27"/>
    </location>
</feature>
<gene>
    <name evidence="2" type="ORF">PLANPX_2145</name>
</gene>
<name>A0A5K7XE62_9BACT</name>
<evidence type="ECO:0000313" key="3">
    <source>
        <dbReference type="Proteomes" id="UP000326837"/>
    </source>
</evidence>
<proteinExistence type="predicted"/>
<dbReference type="RefSeq" id="WP_152098480.1">
    <property type="nucleotide sequence ID" value="NZ_AP021861.1"/>
</dbReference>